<dbReference type="Proteomes" id="UP001595945">
    <property type="component" value="Unassembled WGS sequence"/>
</dbReference>
<dbReference type="SUPFAM" id="SSF53756">
    <property type="entry name" value="UDP-Glycosyltransferase/glycogen phosphorylase"/>
    <property type="match status" value="1"/>
</dbReference>
<protein>
    <submittedName>
        <fullName evidence="1">Glycosyltransferase family 1 protein</fullName>
    </submittedName>
</protein>
<dbReference type="RefSeq" id="WP_254268696.1">
    <property type="nucleotide sequence ID" value="NZ_CP100400.1"/>
</dbReference>
<proteinExistence type="predicted"/>
<organism evidence="1 2">
    <name type="scientific">Halorussus aquaticus</name>
    <dbReference type="NCBI Taxonomy" id="2953748"/>
    <lineage>
        <taxon>Archaea</taxon>
        <taxon>Methanobacteriati</taxon>
        <taxon>Methanobacteriota</taxon>
        <taxon>Stenosarchaea group</taxon>
        <taxon>Halobacteria</taxon>
        <taxon>Halobacteriales</taxon>
        <taxon>Haladaptataceae</taxon>
        <taxon>Halorussus</taxon>
    </lineage>
</organism>
<keyword evidence="2" id="KW-1185">Reference proteome</keyword>
<comment type="caution">
    <text evidence="1">The sequence shown here is derived from an EMBL/GenBank/DDBJ whole genome shotgun (WGS) entry which is preliminary data.</text>
</comment>
<dbReference type="EMBL" id="JBHSHT010000002">
    <property type="protein sequence ID" value="MFC4825658.1"/>
    <property type="molecule type" value="Genomic_DNA"/>
</dbReference>
<reference evidence="1 2" key="1">
    <citation type="journal article" date="2019" name="Int. J. Syst. Evol. Microbiol.">
        <title>The Global Catalogue of Microorganisms (GCM) 10K type strain sequencing project: providing services to taxonomists for standard genome sequencing and annotation.</title>
        <authorList>
            <consortium name="The Broad Institute Genomics Platform"/>
            <consortium name="The Broad Institute Genome Sequencing Center for Infectious Disease"/>
            <person name="Wu L."/>
            <person name="Ma J."/>
        </authorList>
    </citation>
    <scope>NUCLEOTIDE SEQUENCE [LARGE SCALE GENOMIC DNA]</scope>
    <source>
        <strain evidence="1 2">XZYJ18</strain>
    </source>
</reference>
<evidence type="ECO:0000313" key="1">
    <source>
        <dbReference type="EMBL" id="MFC4825658.1"/>
    </source>
</evidence>
<dbReference type="AlphaFoldDB" id="A0ABD5Q4V7"/>
<gene>
    <name evidence="1" type="ORF">ACFO9K_15475</name>
</gene>
<evidence type="ECO:0000313" key="2">
    <source>
        <dbReference type="Proteomes" id="UP001595945"/>
    </source>
</evidence>
<name>A0ABD5Q4V7_9EURY</name>
<sequence>MRILIVPELYRPDDATANGTLNDAVVWVEQWLDIDPTLHVYWLLAPPEVADYDREYVLADRERVTLVEAEPFMHGRRHRNAFTESGYSEGQLEALAAATYDQLGYVDVVVDQLRRGRADLYKWLLALDGHRVGHPSPVDIVANVHDLQLPFKYANTGWRNEFQRETEIADAVLSDGMWFKAAIDVEGMREFGHEFMQESVVDRALDDAVLTGSPIDFSQFDAEYADDPEYLHVAGSIWDKKQVGTVMEIAETLHDRFGIRTLMTSMSAIPDEYADLPWVEAYPKASREEFEAALRRGDLCVSATEYETLARTWFEQAGSGQVLIARNQPWIYDAIPRDYELAGTIEELPAIAVRAVENWDEAVAESRRMLEYVAEIRDPERSGRRTHGDAAERVARKVEAYEPDRNDEIVGDALAEAADDGGRVALDDLNRATAAFTESGDPILDGKCALSEVLFALRRRGYEDTGNPGTPVFEKRE</sequence>
<accession>A0ABD5Q4V7</accession>
<dbReference type="GeneID" id="73043621"/>